<dbReference type="PANTHER" id="PTHR23421">
    <property type="entry name" value="BETA-GALACTOSIDASE RELATED"/>
    <property type="match status" value="1"/>
</dbReference>
<evidence type="ECO:0000259" key="6">
    <source>
        <dbReference type="Pfam" id="PF21317"/>
    </source>
</evidence>
<evidence type="ECO:0000256" key="2">
    <source>
        <dbReference type="ARBA" id="ARBA00022801"/>
    </source>
</evidence>
<sequence>MHETFEVTPAGFQLDGRPFRVLSGALHYFRVHPGQWRHRLRMLRAMGLNTVETYVPWNLHEPRRGEHHFDGLTDLAGFLDAARDEGLYAIVRPGPYICAEWDNGGLPAWLTGSLPPTRLRCADPAYLAEVDRWFDVLVPHVAARQITRGGNVLMVQVENEYGSYGSDLTHLRHLADGLRERGVDVPLFTSDGPEDHMLTGGSVPGLLATVNFGSRPLEAFAKLAEHRPDDPKFCMEFWCGWFDHWGHDRVLRDPGDAAADLAAMLAAGASVNVYMAHGGTNFGTTAGANLANPSLDGDFRPTVTSYDYDAPIDEAGRATPKFWAFREVLSAYRNEVDGPLPDPPAPTPVQPRASVTLAQRVRLTQVIDEVGAPETVAPQPPSFEELGIVHGIVRYTATVPGPRTAYPLVVRGLADRAQVAVDGAVIGVLERDRPADLSFAVPAAGARLELLVESMGRPNYGPLVGERKGITGGVLHERQYVHGWTARALPLDGPLPAVPWDHADDTDAVADSIVDGPVFRRGFVTVDGLADAWLLPGGGKGYLWLNGFLLGRYWSAGPQRALYAPTPLWHEGANELVVLELDTPAAAAALSILDSPALT</sequence>
<dbReference type="InterPro" id="IPR031330">
    <property type="entry name" value="Gly_Hdrlase_35_cat"/>
</dbReference>
<name>A0ABV8LRM7_9ACTN</name>
<organism evidence="8 9">
    <name type="scientific">Hamadaea flava</name>
    <dbReference type="NCBI Taxonomy" id="1742688"/>
    <lineage>
        <taxon>Bacteria</taxon>
        <taxon>Bacillati</taxon>
        <taxon>Actinomycetota</taxon>
        <taxon>Actinomycetes</taxon>
        <taxon>Micromonosporales</taxon>
        <taxon>Micromonosporaceae</taxon>
        <taxon>Hamadaea</taxon>
    </lineage>
</organism>
<dbReference type="SUPFAM" id="SSF49785">
    <property type="entry name" value="Galactose-binding domain-like"/>
    <property type="match status" value="1"/>
</dbReference>
<feature type="domain" description="Beta-galactosidase galactose-binding" evidence="7">
    <location>
        <begin position="531"/>
        <end position="574"/>
    </location>
</feature>
<evidence type="ECO:0000259" key="7">
    <source>
        <dbReference type="Pfam" id="PF21467"/>
    </source>
</evidence>
<dbReference type="Pfam" id="PF01301">
    <property type="entry name" value="Glyco_hydro_35"/>
    <property type="match status" value="1"/>
</dbReference>
<accession>A0ABV8LRM7</accession>
<dbReference type="InterPro" id="IPR017853">
    <property type="entry name" value="GH"/>
</dbReference>
<dbReference type="Proteomes" id="UP001595816">
    <property type="component" value="Unassembled WGS sequence"/>
</dbReference>
<dbReference type="RefSeq" id="WP_253750575.1">
    <property type="nucleotide sequence ID" value="NZ_JAMZDZ010000001.1"/>
</dbReference>
<feature type="domain" description="Glycoside hydrolase 35 catalytic" evidence="5">
    <location>
        <begin position="12"/>
        <end position="331"/>
    </location>
</feature>
<evidence type="ECO:0000256" key="4">
    <source>
        <dbReference type="RuleBase" id="RU003679"/>
    </source>
</evidence>
<dbReference type="PRINTS" id="PR00742">
    <property type="entry name" value="GLHYDRLASE35"/>
</dbReference>
<evidence type="ECO:0000259" key="5">
    <source>
        <dbReference type="Pfam" id="PF01301"/>
    </source>
</evidence>
<comment type="similarity">
    <text evidence="1 4">Belongs to the glycosyl hydrolase 35 family.</text>
</comment>
<dbReference type="SUPFAM" id="SSF51445">
    <property type="entry name" value="(Trans)glycosidases"/>
    <property type="match status" value="1"/>
</dbReference>
<dbReference type="Pfam" id="PF21467">
    <property type="entry name" value="BetaGal_gal-bd"/>
    <property type="match status" value="1"/>
</dbReference>
<reference evidence="9" key="1">
    <citation type="journal article" date="2019" name="Int. J. Syst. Evol. Microbiol.">
        <title>The Global Catalogue of Microorganisms (GCM) 10K type strain sequencing project: providing services to taxonomists for standard genome sequencing and annotation.</title>
        <authorList>
            <consortium name="The Broad Institute Genomics Platform"/>
            <consortium name="The Broad Institute Genome Sequencing Center for Infectious Disease"/>
            <person name="Wu L."/>
            <person name="Ma J."/>
        </authorList>
    </citation>
    <scope>NUCLEOTIDE SEQUENCE [LARGE SCALE GENOMIC DNA]</scope>
    <source>
        <strain evidence="9">CGMCC 4.7289</strain>
    </source>
</reference>
<evidence type="ECO:0000313" key="9">
    <source>
        <dbReference type="Proteomes" id="UP001595816"/>
    </source>
</evidence>
<comment type="caution">
    <text evidence="8">The sequence shown here is derived from an EMBL/GenBank/DDBJ whole genome shotgun (WGS) entry which is preliminary data.</text>
</comment>
<proteinExistence type="inferred from homology"/>
<dbReference type="InterPro" id="IPR008979">
    <property type="entry name" value="Galactose-bd-like_sf"/>
</dbReference>
<evidence type="ECO:0000313" key="8">
    <source>
        <dbReference type="EMBL" id="MFC4133695.1"/>
    </source>
</evidence>
<keyword evidence="9" id="KW-1185">Reference proteome</keyword>
<dbReference type="InterPro" id="IPR048913">
    <property type="entry name" value="BetaGal_gal-bd"/>
</dbReference>
<gene>
    <name evidence="8" type="ORF">ACFOZ4_24050</name>
</gene>
<dbReference type="Pfam" id="PF21317">
    <property type="entry name" value="BetaGal_ABD_1"/>
    <property type="match status" value="1"/>
</dbReference>
<keyword evidence="3" id="KW-0326">Glycosidase</keyword>
<feature type="domain" description="Beta-galactosidase 1-like first all-beta" evidence="6">
    <location>
        <begin position="380"/>
        <end position="489"/>
    </location>
</feature>
<dbReference type="PIRSF" id="PIRSF006336">
    <property type="entry name" value="B-gal"/>
    <property type="match status" value="1"/>
</dbReference>
<dbReference type="Gene3D" id="2.60.120.260">
    <property type="entry name" value="Galactose-binding domain-like"/>
    <property type="match status" value="2"/>
</dbReference>
<keyword evidence="2" id="KW-0378">Hydrolase</keyword>
<dbReference type="InterPro" id="IPR026283">
    <property type="entry name" value="B-gal_1-like"/>
</dbReference>
<protein>
    <submittedName>
        <fullName evidence="8">Beta-galactosidase family protein</fullName>
    </submittedName>
</protein>
<dbReference type="Gene3D" id="3.20.20.80">
    <property type="entry name" value="Glycosidases"/>
    <property type="match status" value="1"/>
</dbReference>
<evidence type="ECO:0000256" key="3">
    <source>
        <dbReference type="ARBA" id="ARBA00023295"/>
    </source>
</evidence>
<dbReference type="EMBL" id="JBHSAY010000013">
    <property type="protein sequence ID" value="MFC4133695.1"/>
    <property type="molecule type" value="Genomic_DNA"/>
</dbReference>
<dbReference type="InterPro" id="IPR048912">
    <property type="entry name" value="BetaGal1-like_ABD1"/>
</dbReference>
<dbReference type="InterPro" id="IPR001944">
    <property type="entry name" value="Glycoside_Hdrlase_35"/>
</dbReference>
<evidence type="ECO:0000256" key="1">
    <source>
        <dbReference type="ARBA" id="ARBA00009809"/>
    </source>
</evidence>